<keyword evidence="5 8" id="KW-0175">Coiled coil</keyword>
<evidence type="ECO:0000256" key="4">
    <source>
        <dbReference type="ARBA" id="ARBA00022490"/>
    </source>
</evidence>
<dbReference type="PANTHER" id="PTHR46514:SF3">
    <property type="entry name" value="AMPHIPHYSIN"/>
    <property type="match status" value="1"/>
</dbReference>
<dbReference type="SUPFAM" id="SSF50044">
    <property type="entry name" value="SH3-domain"/>
    <property type="match status" value="1"/>
</dbReference>
<feature type="domain" description="BAR" evidence="11">
    <location>
        <begin position="1"/>
        <end position="164"/>
    </location>
</feature>
<comment type="subcellular location">
    <subcellularLocation>
        <location evidence="2">Cytoplasm</location>
    </subcellularLocation>
    <subcellularLocation>
        <location evidence="1">Endomembrane system</location>
    </subcellularLocation>
</comment>
<dbReference type="InterPro" id="IPR027267">
    <property type="entry name" value="AH/BAR_dom_sf"/>
</dbReference>
<dbReference type="CDD" id="cd11790">
    <property type="entry name" value="SH3_Amphiphysin"/>
    <property type="match status" value="1"/>
</dbReference>
<accession>A0A2J7PP96</accession>
<dbReference type="GO" id="GO:0005543">
    <property type="term" value="F:phospholipid binding"/>
    <property type="evidence" value="ECO:0007669"/>
    <property type="project" value="TreeGrafter"/>
</dbReference>
<dbReference type="SMART" id="SM00326">
    <property type="entry name" value="SH3"/>
    <property type="match status" value="1"/>
</dbReference>
<dbReference type="FunFam" id="2.30.30.40:FF:000172">
    <property type="entry name" value="Amphiphysin, isoform B"/>
    <property type="match status" value="1"/>
</dbReference>
<keyword evidence="4" id="KW-0963">Cytoplasm</keyword>
<evidence type="ECO:0000256" key="3">
    <source>
        <dbReference type="ARBA" id="ARBA00022443"/>
    </source>
</evidence>
<feature type="coiled-coil region" evidence="8">
    <location>
        <begin position="83"/>
        <end position="114"/>
    </location>
</feature>
<dbReference type="GO" id="GO:0005886">
    <property type="term" value="C:plasma membrane"/>
    <property type="evidence" value="ECO:0007669"/>
    <property type="project" value="TreeGrafter"/>
</dbReference>
<dbReference type="OrthoDB" id="446293at2759"/>
<evidence type="ECO:0000313" key="13">
    <source>
        <dbReference type="Proteomes" id="UP000235965"/>
    </source>
</evidence>
<evidence type="ECO:0000256" key="1">
    <source>
        <dbReference type="ARBA" id="ARBA00004308"/>
    </source>
</evidence>
<dbReference type="InterPro" id="IPR036028">
    <property type="entry name" value="SH3-like_dom_sf"/>
</dbReference>
<evidence type="ECO:0000259" key="11">
    <source>
        <dbReference type="PROSITE" id="PS51021"/>
    </source>
</evidence>
<evidence type="ECO:0000256" key="7">
    <source>
        <dbReference type="PROSITE-ProRule" id="PRU00192"/>
    </source>
</evidence>
<keyword evidence="3 7" id="KW-0728">SH3 domain</keyword>
<organism evidence="12 13">
    <name type="scientific">Cryptotermes secundus</name>
    <dbReference type="NCBI Taxonomy" id="105785"/>
    <lineage>
        <taxon>Eukaryota</taxon>
        <taxon>Metazoa</taxon>
        <taxon>Ecdysozoa</taxon>
        <taxon>Arthropoda</taxon>
        <taxon>Hexapoda</taxon>
        <taxon>Insecta</taxon>
        <taxon>Pterygota</taxon>
        <taxon>Neoptera</taxon>
        <taxon>Polyneoptera</taxon>
        <taxon>Dictyoptera</taxon>
        <taxon>Blattodea</taxon>
        <taxon>Blattoidea</taxon>
        <taxon>Termitoidae</taxon>
        <taxon>Kalotermitidae</taxon>
        <taxon>Cryptotermitinae</taxon>
        <taxon>Cryptotermes</taxon>
    </lineage>
</organism>
<comment type="caution">
    <text evidence="12">The sequence shown here is derived from an EMBL/GenBank/DDBJ whole genome shotgun (WGS) entry which is preliminary data.</text>
</comment>
<evidence type="ECO:0000256" key="9">
    <source>
        <dbReference type="SAM" id="MobiDB-lite"/>
    </source>
</evidence>
<feature type="region of interest" description="Disordered" evidence="9">
    <location>
        <begin position="167"/>
        <end position="219"/>
    </location>
</feature>
<evidence type="ECO:0000313" key="12">
    <source>
        <dbReference type="EMBL" id="PNF18167.1"/>
    </source>
</evidence>
<dbReference type="Pfam" id="PF03114">
    <property type="entry name" value="BAR"/>
    <property type="match status" value="1"/>
</dbReference>
<dbReference type="Gene3D" id="1.20.1270.60">
    <property type="entry name" value="Arfaptin homology (AH) domain/BAR domain"/>
    <property type="match status" value="1"/>
</dbReference>
<dbReference type="FunFam" id="1.20.1270.60:FF:000013">
    <property type="entry name" value="Amphiphysin isoform 2"/>
    <property type="match status" value="1"/>
</dbReference>
<dbReference type="AlphaFoldDB" id="A0A2J7PP96"/>
<dbReference type="PRINTS" id="PR00452">
    <property type="entry name" value="SH3DOMAIN"/>
</dbReference>
<dbReference type="GO" id="GO:0012505">
    <property type="term" value="C:endomembrane system"/>
    <property type="evidence" value="ECO:0007669"/>
    <property type="project" value="UniProtKB-SubCell"/>
</dbReference>
<gene>
    <name evidence="12" type="ORF">B7P43_G01816</name>
</gene>
<evidence type="ECO:0000256" key="5">
    <source>
        <dbReference type="ARBA" id="ARBA00023054"/>
    </source>
</evidence>
<dbReference type="InterPro" id="IPR003005">
    <property type="entry name" value="Amphiphysin"/>
</dbReference>
<dbReference type="PROSITE" id="PS51021">
    <property type="entry name" value="BAR"/>
    <property type="match status" value="1"/>
</dbReference>
<evidence type="ECO:0000259" key="10">
    <source>
        <dbReference type="PROSITE" id="PS50002"/>
    </source>
</evidence>
<dbReference type="SMART" id="SM00721">
    <property type="entry name" value="BAR"/>
    <property type="match status" value="1"/>
</dbReference>
<dbReference type="GO" id="GO:0005737">
    <property type="term" value="C:cytoplasm"/>
    <property type="evidence" value="ECO:0007669"/>
    <property type="project" value="UniProtKB-SubCell"/>
</dbReference>
<proteinExistence type="predicted"/>
<evidence type="ECO:0000256" key="2">
    <source>
        <dbReference type="ARBA" id="ARBA00004496"/>
    </source>
</evidence>
<dbReference type="Gene3D" id="2.30.30.40">
    <property type="entry name" value="SH3 Domains"/>
    <property type="match status" value="1"/>
</dbReference>
<protein>
    <submittedName>
        <fullName evidence="12">Uncharacterized protein</fullName>
    </submittedName>
</protein>
<feature type="domain" description="SH3" evidence="10">
    <location>
        <begin position="237"/>
        <end position="301"/>
    </location>
</feature>
<dbReference type="PANTHER" id="PTHR46514">
    <property type="entry name" value="AMPHIPHYSIN"/>
    <property type="match status" value="1"/>
</dbReference>
<dbReference type="EMBL" id="NEVH01023278">
    <property type="protein sequence ID" value="PNF18167.1"/>
    <property type="molecule type" value="Genomic_DNA"/>
</dbReference>
<dbReference type="PRINTS" id="PR01251">
    <property type="entry name" value="AMPHIPHYSIN"/>
</dbReference>
<name>A0A2J7PP96_9NEOP</name>
<dbReference type="Pfam" id="PF14604">
    <property type="entry name" value="SH3_9"/>
    <property type="match status" value="1"/>
</dbReference>
<dbReference type="InterPro" id="IPR004148">
    <property type="entry name" value="BAR_dom"/>
</dbReference>
<evidence type="ECO:0000256" key="6">
    <source>
        <dbReference type="ARBA" id="ARBA00023136"/>
    </source>
</evidence>
<keyword evidence="6" id="KW-0472">Membrane</keyword>
<dbReference type="SUPFAM" id="SSF103657">
    <property type="entry name" value="BAR/IMD domain-like"/>
    <property type="match status" value="1"/>
</dbReference>
<feature type="compositionally biased region" description="Low complexity" evidence="9">
    <location>
        <begin position="168"/>
        <end position="196"/>
    </location>
</feature>
<reference evidence="12 13" key="1">
    <citation type="submission" date="2017-12" db="EMBL/GenBank/DDBJ databases">
        <title>Hemimetabolous genomes reveal molecular basis of termite eusociality.</title>
        <authorList>
            <person name="Harrison M.C."/>
            <person name="Jongepier E."/>
            <person name="Robertson H.M."/>
            <person name="Arning N."/>
            <person name="Bitard-Feildel T."/>
            <person name="Chao H."/>
            <person name="Childers C.P."/>
            <person name="Dinh H."/>
            <person name="Doddapaneni H."/>
            <person name="Dugan S."/>
            <person name="Gowin J."/>
            <person name="Greiner C."/>
            <person name="Han Y."/>
            <person name="Hu H."/>
            <person name="Hughes D.S.T."/>
            <person name="Huylmans A.-K."/>
            <person name="Kemena C."/>
            <person name="Kremer L.P.M."/>
            <person name="Lee S.L."/>
            <person name="Lopez-Ezquerra A."/>
            <person name="Mallet L."/>
            <person name="Monroy-Kuhn J.M."/>
            <person name="Moser A."/>
            <person name="Murali S.C."/>
            <person name="Muzny D.M."/>
            <person name="Otani S."/>
            <person name="Piulachs M.-D."/>
            <person name="Poelchau M."/>
            <person name="Qu J."/>
            <person name="Schaub F."/>
            <person name="Wada-Katsumata A."/>
            <person name="Worley K.C."/>
            <person name="Xie Q."/>
            <person name="Ylla G."/>
            <person name="Poulsen M."/>
            <person name="Gibbs R.A."/>
            <person name="Schal C."/>
            <person name="Richards S."/>
            <person name="Belles X."/>
            <person name="Korb J."/>
            <person name="Bornberg-Bauer E."/>
        </authorList>
    </citation>
    <scope>NUCLEOTIDE SEQUENCE [LARGE SCALE GENOMIC DNA]</scope>
    <source>
        <tissue evidence="12">Whole body</tissue>
    </source>
</reference>
<dbReference type="PROSITE" id="PS50002">
    <property type="entry name" value="SH3"/>
    <property type="match status" value="1"/>
</dbReference>
<dbReference type="InterPro" id="IPR001452">
    <property type="entry name" value="SH3_domain"/>
</dbReference>
<sequence>MDSLNEIYESNWVGHDLLYVQAQNIEMLWQDFSHKLGDQVLIPLNTYQSQFPEMRKKIDKRGRKLVDYDSQRHNFQSLQGNPKKRDEIKVTKARESLEEAKRTYELLNSELHDELPALYDSRVLFLVTNLQTLFAAEQVFHVETAKVYAELEAIVDKLATDCQRGTYTLKKSSPKSPKTPTSNSKIISSAPSSPTSVVGEKEKSSYLPEQGPTETQMTGDHKTFESCGATTDNLPPGVLYRVKATYKYNREDVDELSFDVGEIIRVVEYDDPEEQEEGWLMGVKEGTGEKGMFPANFTRPL</sequence>
<keyword evidence="13" id="KW-1185">Reference proteome</keyword>
<evidence type="ECO:0000256" key="8">
    <source>
        <dbReference type="SAM" id="Coils"/>
    </source>
</evidence>
<dbReference type="Proteomes" id="UP000235965">
    <property type="component" value="Unassembled WGS sequence"/>
</dbReference>